<dbReference type="Gene3D" id="3.30.390.30">
    <property type="match status" value="1"/>
</dbReference>
<dbReference type="Pfam" id="PF07992">
    <property type="entry name" value="Pyr_redox_2"/>
    <property type="match status" value="1"/>
</dbReference>
<dbReference type="Pfam" id="PF14759">
    <property type="entry name" value="Reductase_C"/>
    <property type="match status" value="1"/>
</dbReference>
<comment type="caution">
    <text evidence="7">The sequence shown here is derived from an EMBL/GenBank/DDBJ whole genome shotgun (WGS) entry which is preliminary data.</text>
</comment>
<feature type="domain" description="Reductase C-terminal" evidence="6">
    <location>
        <begin position="308"/>
        <end position="395"/>
    </location>
</feature>
<gene>
    <name evidence="7" type="ORF">FHX40_2812</name>
</gene>
<reference evidence="7 8" key="1">
    <citation type="submission" date="2019-06" db="EMBL/GenBank/DDBJ databases">
        <title>Sequencing the genomes of 1000 actinobacteria strains.</title>
        <authorList>
            <person name="Klenk H.-P."/>
        </authorList>
    </citation>
    <scope>NUCLEOTIDE SEQUENCE [LARGE SCALE GENOMIC DNA]</scope>
    <source>
        <strain evidence="7 8">DSM 43186</strain>
    </source>
</reference>
<keyword evidence="2" id="KW-0285">Flavoprotein</keyword>
<dbReference type="PANTHER" id="PTHR43557">
    <property type="entry name" value="APOPTOSIS-INDUCING FACTOR 1"/>
    <property type="match status" value="1"/>
</dbReference>
<dbReference type="Proteomes" id="UP000319213">
    <property type="component" value="Unassembled WGS sequence"/>
</dbReference>
<dbReference type="SUPFAM" id="SSF55424">
    <property type="entry name" value="FAD/NAD-linked reductases, dimerisation (C-terminal) domain"/>
    <property type="match status" value="1"/>
</dbReference>
<dbReference type="GO" id="GO:0016651">
    <property type="term" value="F:oxidoreductase activity, acting on NAD(P)H"/>
    <property type="evidence" value="ECO:0007669"/>
    <property type="project" value="TreeGrafter"/>
</dbReference>
<dbReference type="InterPro" id="IPR016156">
    <property type="entry name" value="FAD/NAD-linked_Rdtase_dimer_sf"/>
</dbReference>
<dbReference type="SUPFAM" id="SSF51905">
    <property type="entry name" value="FAD/NAD(P)-binding domain"/>
    <property type="match status" value="2"/>
</dbReference>
<evidence type="ECO:0000313" key="7">
    <source>
        <dbReference type="EMBL" id="TQM76088.1"/>
    </source>
</evidence>
<dbReference type="OrthoDB" id="1145at2"/>
<evidence type="ECO:0000259" key="6">
    <source>
        <dbReference type="Pfam" id="PF14759"/>
    </source>
</evidence>
<protein>
    <submittedName>
        <fullName evidence="7">NAD/ferredoxin-dependent reductase-like protein</fullName>
    </submittedName>
</protein>
<dbReference type="RefSeq" id="WP_142260014.1">
    <property type="nucleotide sequence ID" value="NZ_BMPV01000001.1"/>
</dbReference>
<name>A0A543IZU8_9ACTN</name>
<evidence type="ECO:0000256" key="1">
    <source>
        <dbReference type="ARBA" id="ARBA00001974"/>
    </source>
</evidence>
<proteinExistence type="predicted"/>
<dbReference type="InterPro" id="IPR023753">
    <property type="entry name" value="FAD/NAD-binding_dom"/>
</dbReference>
<dbReference type="PRINTS" id="PR00469">
    <property type="entry name" value="PNDRDTASEII"/>
</dbReference>
<evidence type="ECO:0000313" key="8">
    <source>
        <dbReference type="Proteomes" id="UP000319213"/>
    </source>
</evidence>
<dbReference type="AlphaFoldDB" id="A0A543IZU8"/>
<sequence length="398" mass="42002">MVGVVNHVVVVGAGLAGLRSVEALRARGFSGRITLIGEEPHRPYDRPPLSKAVLAGEADSTVVDADLDALGVELRTGVVATGLREGVLLTSSGEVPYDGLVIATGAKPIRLPGDGPQHVLRTIDDALALRALLTPRTRVVVVGAGWIGAEVATAARRAGCEVTVVEAGPTPLAAALGPAVGAYTTSWYAEADVKLLLEAKVESVDVGGVTLGDGTFVEADVVVTGVGVRPAVDWLEGSGVELGDGVLTDAHLRTTMPGVVAVGDCAAWWSRRFSRRLRVEHWDTALSAPEVAVASLLGEEAVYDPVPYFWSEQFGRMVQYAGHHAGARMVPRGEPSADAKWSVCWLTGRPGEERLAAILTVDRPRDLVQGRRLIEGRHRVDPVRIADPDVTLRDCVVG</sequence>
<organism evidence="7 8">
    <name type="scientific">Thermopolyspora flexuosa</name>
    <dbReference type="NCBI Taxonomy" id="103836"/>
    <lineage>
        <taxon>Bacteria</taxon>
        <taxon>Bacillati</taxon>
        <taxon>Actinomycetota</taxon>
        <taxon>Actinomycetes</taxon>
        <taxon>Streptosporangiales</taxon>
        <taxon>Streptosporangiaceae</taxon>
        <taxon>Thermopolyspora</taxon>
    </lineage>
</organism>
<keyword evidence="8" id="KW-1185">Reference proteome</keyword>
<dbReference type="EMBL" id="VFPQ01000001">
    <property type="protein sequence ID" value="TQM76088.1"/>
    <property type="molecule type" value="Genomic_DNA"/>
</dbReference>
<comment type="cofactor">
    <cofactor evidence="1">
        <name>FAD</name>
        <dbReference type="ChEBI" id="CHEBI:57692"/>
    </cofactor>
</comment>
<keyword evidence="4" id="KW-0560">Oxidoreductase</keyword>
<dbReference type="InterPro" id="IPR050446">
    <property type="entry name" value="FAD-oxidoreductase/Apoptosis"/>
</dbReference>
<evidence type="ECO:0000256" key="3">
    <source>
        <dbReference type="ARBA" id="ARBA00022827"/>
    </source>
</evidence>
<evidence type="ECO:0000256" key="4">
    <source>
        <dbReference type="ARBA" id="ARBA00023002"/>
    </source>
</evidence>
<dbReference type="PANTHER" id="PTHR43557:SF2">
    <property type="entry name" value="RIESKE DOMAIN-CONTAINING PROTEIN-RELATED"/>
    <property type="match status" value="1"/>
</dbReference>
<evidence type="ECO:0000259" key="5">
    <source>
        <dbReference type="Pfam" id="PF07992"/>
    </source>
</evidence>
<feature type="domain" description="FAD/NAD(P)-binding" evidence="5">
    <location>
        <begin position="7"/>
        <end position="286"/>
    </location>
</feature>
<evidence type="ECO:0000256" key="2">
    <source>
        <dbReference type="ARBA" id="ARBA00022630"/>
    </source>
</evidence>
<dbReference type="InterPro" id="IPR028202">
    <property type="entry name" value="Reductase_C"/>
</dbReference>
<dbReference type="GO" id="GO:0005737">
    <property type="term" value="C:cytoplasm"/>
    <property type="evidence" value="ECO:0007669"/>
    <property type="project" value="TreeGrafter"/>
</dbReference>
<keyword evidence="3" id="KW-0274">FAD</keyword>
<dbReference type="InterPro" id="IPR036188">
    <property type="entry name" value="FAD/NAD-bd_sf"/>
</dbReference>
<dbReference type="PRINTS" id="PR00368">
    <property type="entry name" value="FADPNR"/>
</dbReference>
<dbReference type="Gene3D" id="3.50.50.60">
    <property type="entry name" value="FAD/NAD(P)-binding domain"/>
    <property type="match status" value="2"/>
</dbReference>
<accession>A0A543IZU8</accession>